<organism evidence="1">
    <name type="scientific">Lepeophtheirus salmonis</name>
    <name type="common">Salmon louse</name>
    <name type="synonym">Caligus salmonis</name>
    <dbReference type="NCBI Taxonomy" id="72036"/>
    <lineage>
        <taxon>Eukaryota</taxon>
        <taxon>Metazoa</taxon>
        <taxon>Ecdysozoa</taxon>
        <taxon>Arthropoda</taxon>
        <taxon>Crustacea</taxon>
        <taxon>Multicrustacea</taxon>
        <taxon>Hexanauplia</taxon>
        <taxon>Copepoda</taxon>
        <taxon>Siphonostomatoida</taxon>
        <taxon>Caligidae</taxon>
        <taxon>Lepeophtheirus</taxon>
    </lineage>
</organism>
<protein>
    <submittedName>
        <fullName evidence="1">Uncharacterized protein</fullName>
    </submittedName>
</protein>
<proteinExistence type="predicted"/>
<name>A0A0K2V2T3_LEPSM</name>
<accession>A0A0K2V2T3</accession>
<dbReference type="AlphaFoldDB" id="A0A0K2V2T3"/>
<reference evidence="1" key="1">
    <citation type="submission" date="2014-05" db="EMBL/GenBank/DDBJ databases">
        <authorList>
            <person name="Chronopoulou M."/>
        </authorList>
    </citation>
    <scope>NUCLEOTIDE SEQUENCE</scope>
    <source>
        <tissue evidence="1">Whole organism</tissue>
    </source>
</reference>
<evidence type="ECO:0000313" key="1">
    <source>
        <dbReference type="EMBL" id="CDW44625.1"/>
    </source>
</evidence>
<dbReference type="EMBL" id="HACA01027264">
    <property type="protein sequence ID" value="CDW44625.1"/>
    <property type="molecule type" value="Transcribed_RNA"/>
</dbReference>
<sequence length="43" mass="4960">MSWIPSSIECPREDSFSSKKVIPPCWIAGSKESESFSRVLFYF</sequence>